<gene>
    <name evidence="1" type="ORF">FW778_21430</name>
</gene>
<protein>
    <recommendedName>
        <fullName evidence="3">STAS/SEC14 domain-containing protein</fullName>
    </recommendedName>
</protein>
<organism evidence="1 2">
    <name type="scientific">Ginsengibacter hankyongi</name>
    <dbReference type="NCBI Taxonomy" id="2607284"/>
    <lineage>
        <taxon>Bacteria</taxon>
        <taxon>Pseudomonadati</taxon>
        <taxon>Bacteroidota</taxon>
        <taxon>Chitinophagia</taxon>
        <taxon>Chitinophagales</taxon>
        <taxon>Chitinophagaceae</taxon>
        <taxon>Ginsengibacter</taxon>
    </lineage>
</organism>
<dbReference type="AlphaFoldDB" id="A0A5J5IBZ4"/>
<evidence type="ECO:0000313" key="1">
    <source>
        <dbReference type="EMBL" id="KAA9035522.1"/>
    </source>
</evidence>
<dbReference type="Proteomes" id="UP000326903">
    <property type="component" value="Unassembled WGS sequence"/>
</dbReference>
<reference evidence="1 2" key="1">
    <citation type="submission" date="2019-09" db="EMBL/GenBank/DDBJ databases">
        <title>Draft genome sequence of Ginsengibacter sp. BR5-29.</title>
        <authorList>
            <person name="Im W.-T."/>
        </authorList>
    </citation>
    <scope>NUCLEOTIDE SEQUENCE [LARGE SCALE GENOMIC DNA]</scope>
    <source>
        <strain evidence="1 2">BR5-29</strain>
    </source>
</reference>
<proteinExistence type="predicted"/>
<keyword evidence="2" id="KW-1185">Reference proteome</keyword>
<evidence type="ECO:0000313" key="2">
    <source>
        <dbReference type="Proteomes" id="UP000326903"/>
    </source>
</evidence>
<sequence>MQLTITSHNKDGYLLIESKGTLQTKEELIKHSQLMFDEIMKQGAKRIIVDDTGTDFPLELFPYFGLVQDYAVSYPPEIRSLLIGIVVAQEYKEVAESWESLCLTRGLQFYAFTSLEEATGWLHETM</sequence>
<dbReference type="RefSeq" id="WP_150416942.1">
    <property type="nucleotide sequence ID" value="NZ_VYQF01000012.1"/>
</dbReference>
<accession>A0A5J5IBZ4</accession>
<comment type="caution">
    <text evidence="1">The sequence shown here is derived from an EMBL/GenBank/DDBJ whole genome shotgun (WGS) entry which is preliminary data.</text>
</comment>
<evidence type="ECO:0008006" key="3">
    <source>
        <dbReference type="Google" id="ProtNLM"/>
    </source>
</evidence>
<dbReference type="EMBL" id="VYQF01000012">
    <property type="protein sequence ID" value="KAA9035522.1"/>
    <property type="molecule type" value="Genomic_DNA"/>
</dbReference>
<name>A0A5J5IBZ4_9BACT</name>